<feature type="domain" description="PNPLA" evidence="5">
    <location>
        <begin position="135"/>
        <end position="324"/>
    </location>
</feature>
<reference evidence="6" key="2">
    <citation type="submission" date="2023-01" db="EMBL/GenBank/DDBJ databases">
        <title>Draft genome sequence of Litoribrevibacter albus strain NBRC 110071.</title>
        <authorList>
            <person name="Sun Q."/>
            <person name="Mori K."/>
        </authorList>
    </citation>
    <scope>NUCLEOTIDE SEQUENCE</scope>
    <source>
        <strain evidence="6">NBRC 110071</strain>
    </source>
</reference>
<feature type="active site" description="Proton acceptor" evidence="4">
    <location>
        <position position="311"/>
    </location>
</feature>
<dbReference type="EMBL" id="BSNM01000003">
    <property type="protein sequence ID" value="GLQ30383.1"/>
    <property type="molecule type" value="Genomic_DNA"/>
</dbReference>
<evidence type="ECO:0000256" key="2">
    <source>
        <dbReference type="ARBA" id="ARBA00022963"/>
    </source>
</evidence>
<dbReference type="PANTHER" id="PTHR14226">
    <property type="entry name" value="NEUROPATHY TARGET ESTERASE/SWISS CHEESE D.MELANOGASTER"/>
    <property type="match status" value="1"/>
</dbReference>
<dbReference type="AlphaFoldDB" id="A0AA37S8G9"/>
<gene>
    <name evidence="6" type="ORF">GCM10007876_08610</name>
</gene>
<dbReference type="Gene3D" id="3.40.1090.10">
    <property type="entry name" value="Cytosolic phospholipase A2 catalytic domain"/>
    <property type="match status" value="2"/>
</dbReference>
<evidence type="ECO:0000313" key="7">
    <source>
        <dbReference type="Proteomes" id="UP001161389"/>
    </source>
</evidence>
<dbReference type="Pfam" id="PF01734">
    <property type="entry name" value="Patatin"/>
    <property type="match status" value="1"/>
</dbReference>
<dbReference type="PANTHER" id="PTHR14226:SF10">
    <property type="entry name" value="TRIACYLGLYCEROL LIPASE 4-RELATED"/>
    <property type="match status" value="1"/>
</dbReference>
<dbReference type="RefSeq" id="WP_284379190.1">
    <property type="nucleotide sequence ID" value="NZ_BSNM01000003.1"/>
</dbReference>
<dbReference type="GO" id="GO:0004806">
    <property type="term" value="F:triacylglycerol lipase activity"/>
    <property type="evidence" value="ECO:0007669"/>
    <property type="project" value="InterPro"/>
</dbReference>
<dbReference type="InterPro" id="IPR050301">
    <property type="entry name" value="NTE"/>
</dbReference>
<dbReference type="GO" id="GO:0016042">
    <property type="term" value="P:lipid catabolic process"/>
    <property type="evidence" value="ECO:0007669"/>
    <property type="project" value="UniProtKB-UniRule"/>
</dbReference>
<evidence type="ECO:0000256" key="1">
    <source>
        <dbReference type="ARBA" id="ARBA00022801"/>
    </source>
</evidence>
<keyword evidence="2 4" id="KW-0442">Lipid degradation</keyword>
<evidence type="ECO:0000313" key="6">
    <source>
        <dbReference type="EMBL" id="GLQ30383.1"/>
    </source>
</evidence>
<evidence type="ECO:0000256" key="4">
    <source>
        <dbReference type="PROSITE-ProRule" id="PRU01161"/>
    </source>
</evidence>
<dbReference type="Proteomes" id="UP001161389">
    <property type="component" value="Unassembled WGS sequence"/>
</dbReference>
<proteinExistence type="predicted"/>
<keyword evidence="3 4" id="KW-0443">Lipid metabolism</keyword>
<protein>
    <recommendedName>
        <fullName evidence="5">PNPLA domain-containing protein</fullName>
    </recommendedName>
</protein>
<dbReference type="SUPFAM" id="SSF52151">
    <property type="entry name" value="FabD/lysophospholipase-like"/>
    <property type="match status" value="1"/>
</dbReference>
<dbReference type="InterPro" id="IPR002641">
    <property type="entry name" value="PNPLA_dom"/>
</dbReference>
<reference evidence="6" key="1">
    <citation type="journal article" date="2014" name="Int. J. Syst. Evol. Microbiol.">
        <title>Complete genome sequence of Corynebacterium casei LMG S-19264T (=DSM 44701T), isolated from a smear-ripened cheese.</title>
        <authorList>
            <consortium name="US DOE Joint Genome Institute (JGI-PGF)"/>
            <person name="Walter F."/>
            <person name="Albersmeier A."/>
            <person name="Kalinowski J."/>
            <person name="Ruckert C."/>
        </authorList>
    </citation>
    <scope>NUCLEOTIDE SEQUENCE</scope>
    <source>
        <strain evidence="6">NBRC 110071</strain>
    </source>
</reference>
<feature type="short sequence motif" description="DGA/G" evidence="4">
    <location>
        <begin position="311"/>
        <end position="313"/>
    </location>
</feature>
<keyword evidence="7" id="KW-1185">Reference proteome</keyword>
<evidence type="ECO:0000259" key="5">
    <source>
        <dbReference type="PROSITE" id="PS51635"/>
    </source>
</evidence>
<dbReference type="InterPro" id="IPR016035">
    <property type="entry name" value="Acyl_Trfase/lysoPLipase"/>
</dbReference>
<keyword evidence="1 4" id="KW-0378">Hydrolase</keyword>
<name>A0AA37S8G9_9GAMM</name>
<comment type="caution">
    <text evidence="6">The sequence shown here is derived from an EMBL/GenBank/DDBJ whole genome shotgun (WGS) entry which is preliminary data.</text>
</comment>
<feature type="active site" description="Nucleophile" evidence="4">
    <location>
        <position position="168"/>
    </location>
</feature>
<dbReference type="InterPro" id="IPR021771">
    <property type="entry name" value="Triacylglycerol_lipase_N"/>
</dbReference>
<feature type="short sequence motif" description="GXGXXG" evidence="4">
    <location>
        <begin position="139"/>
        <end position="144"/>
    </location>
</feature>
<sequence>MKVSLSNKQLSNVQTYKEWLSLHESAKQSDSVTSDDSFESSRSFLTNHTERMKSLIHHSRLVDLSSFLDESLHQMVGELNNARLHQLCNSEVEAYLDTVTEGIQLLAKTALPNMTQEAKLERFSQVEKNFGRPALMLSGGGTFGIAHIGVVKSLFDQHLLPDIVSGTSMGSIAAGIIATHTDEELAELFNTPEKAHYQPLKPLPLKQKIKQGSWMDETQLKSCIESNIKPYTFAEAYQKTGRSVSITVSPTRPGQKPRILNHLTAPDVLITTASKASCSVPGLFPPASLKAKRSGTNEAEQDYLPSETWCDGAIASDIPRQRISRLFNVNYFIVSQANPHILPFVTQRQKPGISALIKDAAISSLVSQGNAMIKLAQRRITRQPFNASLSYAELLLDQDYLGDITIHPEFPIGWYKKFMINPNEEELKFLILKGEQATWPHLQMIRNQTRISNTLRACIQEMKKD</sequence>
<organism evidence="6 7">
    <name type="scientific">Litoribrevibacter albus</name>
    <dbReference type="NCBI Taxonomy" id="1473156"/>
    <lineage>
        <taxon>Bacteria</taxon>
        <taxon>Pseudomonadati</taxon>
        <taxon>Pseudomonadota</taxon>
        <taxon>Gammaproteobacteria</taxon>
        <taxon>Oceanospirillales</taxon>
        <taxon>Oceanospirillaceae</taxon>
        <taxon>Litoribrevibacter</taxon>
    </lineage>
</organism>
<dbReference type="PROSITE" id="PS51635">
    <property type="entry name" value="PNPLA"/>
    <property type="match status" value="1"/>
</dbReference>
<evidence type="ECO:0000256" key="3">
    <source>
        <dbReference type="ARBA" id="ARBA00023098"/>
    </source>
</evidence>
<feature type="short sequence motif" description="GXSXG" evidence="4">
    <location>
        <begin position="166"/>
        <end position="170"/>
    </location>
</feature>
<accession>A0AA37S8G9</accession>
<dbReference type="Pfam" id="PF11815">
    <property type="entry name" value="DUF3336"/>
    <property type="match status" value="1"/>
</dbReference>